<dbReference type="SUPFAM" id="SSF52540">
    <property type="entry name" value="P-loop containing nucleoside triphosphate hydrolases"/>
    <property type="match status" value="1"/>
</dbReference>
<dbReference type="EMBL" id="BMKP01000006">
    <property type="protein sequence ID" value="GGF16148.1"/>
    <property type="molecule type" value="Genomic_DNA"/>
</dbReference>
<evidence type="ECO:0000313" key="3">
    <source>
        <dbReference type="Proteomes" id="UP000655016"/>
    </source>
</evidence>
<dbReference type="InterPro" id="IPR003959">
    <property type="entry name" value="ATPase_AAA_core"/>
</dbReference>
<accession>A0ABQ1UCW9</accession>
<dbReference type="InterPro" id="IPR027417">
    <property type="entry name" value="P-loop_NTPase"/>
</dbReference>
<keyword evidence="3" id="KW-1185">Reference proteome</keyword>
<organism evidence="2 3">
    <name type="scientific">Flavobacterium limi</name>
    <dbReference type="NCBI Taxonomy" id="2045105"/>
    <lineage>
        <taxon>Bacteria</taxon>
        <taxon>Pseudomonadati</taxon>
        <taxon>Bacteroidota</taxon>
        <taxon>Flavobacteriia</taxon>
        <taxon>Flavobacteriales</taxon>
        <taxon>Flavobacteriaceae</taxon>
        <taxon>Flavobacterium</taxon>
    </lineage>
</organism>
<evidence type="ECO:0000313" key="2">
    <source>
        <dbReference type="EMBL" id="GGF16148.1"/>
    </source>
</evidence>
<proteinExistence type="predicted"/>
<comment type="caution">
    <text evidence="2">The sequence shown here is derived from an EMBL/GenBank/DDBJ whole genome shotgun (WGS) entry which is preliminary data.</text>
</comment>
<dbReference type="Pfam" id="PF13304">
    <property type="entry name" value="AAA_21"/>
    <property type="match status" value="1"/>
</dbReference>
<sequence length="429" mass="49356">MLVKFSVCNFLSFKENTSINLSATSLTEYRNDNIFQSPINDLSLLKSLVVYGANSSGKSNLFRAISFMKWLILTSSKDSTSGDEITVERFKLSTETIDKPSFFEIEFIVDNKKYRYGFEVDTQKVHSEYLYYQSKTKEYVLFKRTLQEIELGKKFDIETQKLFTITRENALFLSVCAQFNDTLSTMLTKEIRDITFISGVNDFSSREYTGKMLNDSKFNLMMNNLLRSAKLGFNEVKVEKVSNQDLLSKSELPKDFVKMLLKKSPENNIVSTKHYVYNENKDIEGVEFFDLNSEESLGTRKFFALSGPIIEALTKGTVLIIDEFDSRLHPELCKAIIKLFNSLENNPYNAQLIIASHNSTFINSTNKLFRRDQVIIAGKDKYGITRLESLFEKKIRKDASFEKDYLSGKYDGISIDLKVSNQLDLNLEE</sequence>
<dbReference type="PANTHER" id="PTHR40396">
    <property type="entry name" value="ATPASE-LIKE PROTEIN"/>
    <property type="match status" value="1"/>
</dbReference>
<gene>
    <name evidence="2" type="ORF">GCM10011518_26950</name>
</gene>
<protein>
    <submittedName>
        <fullName evidence="2">Transporter</fullName>
    </submittedName>
</protein>
<feature type="domain" description="ATPase AAA-type core" evidence="1">
    <location>
        <begin position="49"/>
        <end position="362"/>
    </location>
</feature>
<dbReference type="Gene3D" id="3.40.50.300">
    <property type="entry name" value="P-loop containing nucleotide triphosphate hydrolases"/>
    <property type="match status" value="1"/>
</dbReference>
<dbReference type="RefSeq" id="WP_163395191.1">
    <property type="nucleotide sequence ID" value="NZ_BMKP01000006.1"/>
</dbReference>
<dbReference type="PANTHER" id="PTHR40396:SF1">
    <property type="entry name" value="ATPASE AAA-TYPE CORE DOMAIN-CONTAINING PROTEIN"/>
    <property type="match status" value="1"/>
</dbReference>
<evidence type="ECO:0000259" key="1">
    <source>
        <dbReference type="Pfam" id="PF13304"/>
    </source>
</evidence>
<name>A0ABQ1UCW9_9FLAO</name>
<reference evidence="3" key="1">
    <citation type="journal article" date="2019" name="Int. J. Syst. Evol. Microbiol.">
        <title>The Global Catalogue of Microorganisms (GCM) 10K type strain sequencing project: providing services to taxonomists for standard genome sequencing and annotation.</title>
        <authorList>
            <consortium name="The Broad Institute Genomics Platform"/>
            <consortium name="The Broad Institute Genome Sequencing Center for Infectious Disease"/>
            <person name="Wu L."/>
            <person name="Ma J."/>
        </authorList>
    </citation>
    <scope>NUCLEOTIDE SEQUENCE [LARGE SCALE GENOMIC DNA]</scope>
    <source>
        <strain evidence="3">CGMCC 1.16060</strain>
    </source>
</reference>
<dbReference type="Proteomes" id="UP000655016">
    <property type="component" value="Unassembled WGS sequence"/>
</dbReference>